<reference evidence="2" key="1">
    <citation type="submission" date="2022-04" db="EMBL/GenBank/DDBJ databases">
        <title>Carnegiea gigantea Genome sequencing and assembly v2.</title>
        <authorList>
            <person name="Copetti D."/>
            <person name="Sanderson M.J."/>
            <person name="Burquez A."/>
            <person name="Wojciechowski M.F."/>
        </authorList>
    </citation>
    <scope>NUCLEOTIDE SEQUENCE</scope>
    <source>
        <strain evidence="2">SGP5-SGP5p</strain>
        <tissue evidence="2">Aerial part</tissue>
    </source>
</reference>
<dbReference type="EMBL" id="JAKOGI010001560">
    <property type="protein sequence ID" value="KAJ8425007.1"/>
    <property type="molecule type" value="Genomic_DNA"/>
</dbReference>
<dbReference type="Proteomes" id="UP001153076">
    <property type="component" value="Unassembled WGS sequence"/>
</dbReference>
<dbReference type="FunFam" id="3.90.550.50:FF:000006">
    <property type="entry name" value="Fringe-related protein-like"/>
    <property type="match status" value="1"/>
</dbReference>
<name>A0A9Q1GT67_9CARY</name>
<proteinExistence type="predicted"/>
<organism evidence="2 3">
    <name type="scientific">Carnegiea gigantea</name>
    <dbReference type="NCBI Taxonomy" id="171969"/>
    <lineage>
        <taxon>Eukaryota</taxon>
        <taxon>Viridiplantae</taxon>
        <taxon>Streptophyta</taxon>
        <taxon>Embryophyta</taxon>
        <taxon>Tracheophyta</taxon>
        <taxon>Spermatophyta</taxon>
        <taxon>Magnoliopsida</taxon>
        <taxon>eudicotyledons</taxon>
        <taxon>Gunneridae</taxon>
        <taxon>Pentapetalae</taxon>
        <taxon>Caryophyllales</taxon>
        <taxon>Cactineae</taxon>
        <taxon>Cactaceae</taxon>
        <taxon>Cactoideae</taxon>
        <taxon>Echinocereeae</taxon>
        <taxon>Carnegiea</taxon>
    </lineage>
</organism>
<gene>
    <name evidence="2" type="ORF">Cgig2_025386</name>
</gene>
<dbReference type="Gene3D" id="3.90.550.50">
    <property type="match status" value="1"/>
</dbReference>
<dbReference type="PANTHER" id="PTHR10811">
    <property type="entry name" value="FRINGE-RELATED"/>
    <property type="match status" value="1"/>
</dbReference>
<evidence type="ECO:0000313" key="2">
    <source>
        <dbReference type="EMBL" id="KAJ8425007.1"/>
    </source>
</evidence>
<keyword evidence="1" id="KW-0472">Membrane</keyword>
<accession>A0A9Q1GT67</accession>
<keyword evidence="1" id="KW-1133">Transmembrane helix</keyword>
<dbReference type="Pfam" id="PF04646">
    <property type="entry name" value="DUF604"/>
    <property type="match status" value="1"/>
</dbReference>
<keyword evidence="3" id="KW-1185">Reference proteome</keyword>
<dbReference type="OrthoDB" id="421979at2759"/>
<feature type="transmembrane region" description="Helical" evidence="1">
    <location>
        <begin position="52"/>
        <end position="73"/>
    </location>
</feature>
<dbReference type="AlphaFoldDB" id="A0A9Q1GT67"/>
<sequence length="513" mass="58279">MFGTFALHQLNTSSKKASSSVLPSHNLIYVRQMKSIVSFPPKSLYSSRSLRLIILLFFLSILLYFFASFPLVWTNSDVRTFLLSASSLSPPLSLHQIMFGIASTQNHWMKHKEFIKIWWKPEKMRGCMFVDSLPENNLGNSSDNSSLPEIHISEDTSQFRYTHKHGYRSFIRVARIVYETVNLNHSDVKWYAFGDGDTVFFPENLVKTLSKYDHELWYYVGTSSEIYEQNQGNAFEMGFWAAGFAVSAPLAKVLAKVFDSCLDRYPHLCGSDARVYSCLAELGVGLTREPGFHQVDVQGNIFGLLAAHPLMPLVSLTHLGKADPIFPNMAPIAALQHLFKAVSLDSERMLQQTVCYDRWFSWTISVSWGYAVQVFDHPVLLPDALRVQDTFSPWRKGEASNYMLTMSPANPDPCRRPVVFFLDEARAKGTTVTTSYRRMLPDNCSYDPMISPKKLEEVVVFSSKSNVGIKQLQAPRRQCCDVLHSSKGAKLELSIRECKDDELIHIHPQELKT</sequence>
<dbReference type="InterPro" id="IPR006740">
    <property type="entry name" value="DUF604"/>
</dbReference>
<keyword evidence="1" id="KW-0812">Transmembrane</keyword>
<comment type="caution">
    <text evidence="2">The sequence shown here is derived from an EMBL/GenBank/DDBJ whole genome shotgun (WGS) entry which is preliminary data.</text>
</comment>
<protein>
    <submittedName>
        <fullName evidence="2">Uncharacterized protein</fullName>
    </submittedName>
</protein>
<evidence type="ECO:0000256" key="1">
    <source>
        <dbReference type="SAM" id="Phobius"/>
    </source>
</evidence>
<evidence type="ECO:0000313" key="3">
    <source>
        <dbReference type="Proteomes" id="UP001153076"/>
    </source>
</evidence>